<feature type="non-terminal residue" evidence="8">
    <location>
        <position position="1"/>
    </location>
</feature>
<dbReference type="RefSeq" id="WP_338438389.1">
    <property type="nucleotide sequence ID" value="NZ_JAUYVH010000021.1"/>
</dbReference>
<protein>
    <submittedName>
        <fullName evidence="8">PAS domain-containing protein</fullName>
    </submittedName>
</protein>
<dbReference type="PANTHER" id="PTHR24421">
    <property type="entry name" value="NITRATE/NITRITE SENSOR PROTEIN NARX-RELATED"/>
    <property type="match status" value="1"/>
</dbReference>
<keyword evidence="4" id="KW-0472">Membrane</keyword>
<comment type="caution">
    <text evidence="8">The sequence shown here is derived from an EMBL/GenBank/DDBJ whole genome shotgun (WGS) entry which is preliminary data.</text>
</comment>
<evidence type="ECO:0000256" key="1">
    <source>
        <dbReference type="ARBA" id="ARBA00022679"/>
    </source>
</evidence>
<dbReference type="SUPFAM" id="SSF55785">
    <property type="entry name" value="PYP-like sensor domain (PAS domain)"/>
    <property type="match status" value="1"/>
</dbReference>
<evidence type="ECO:0000313" key="9">
    <source>
        <dbReference type="Proteomes" id="UP001225596"/>
    </source>
</evidence>
<feature type="transmembrane region" description="Helical" evidence="4">
    <location>
        <begin position="102"/>
        <end position="125"/>
    </location>
</feature>
<reference evidence="8 9" key="1">
    <citation type="submission" date="2023-08" db="EMBL/GenBank/DDBJ databases">
        <title>Oxalobacteraceae gen .nov., isolated from river sludge outside the plant.</title>
        <authorList>
            <person name="Zhao S.Y."/>
        </authorList>
    </citation>
    <scope>NUCLEOTIDE SEQUENCE [LARGE SCALE GENOMIC DNA]</scope>
    <source>
        <strain evidence="8 9">R-40</strain>
    </source>
</reference>
<dbReference type="InterPro" id="IPR011712">
    <property type="entry name" value="Sig_transdc_His_kin_sub3_dim/P"/>
</dbReference>
<keyword evidence="3" id="KW-0902">Two-component regulatory system</keyword>
<evidence type="ECO:0000256" key="2">
    <source>
        <dbReference type="ARBA" id="ARBA00022777"/>
    </source>
</evidence>
<feature type="domain" description="PAS" evidence="6">
    <location>
        <begin position="142"/>
        <end position="213"/>
    </location>
</feature>
<dbReference type="NCBIfam" id="TIGR00229">
    <property type="entry name" value="sensory_box"/>
    <property type="match status" value="1"/>
</dbReference>
<keyword evidence="1" id="KW-0808">Transferase</keyword>
<gene>
    <name evidence="8" type="ORF">Q8A64_18235</name>
</gene>
<evidence type="ECO:0000256" key="4">
    <source>
        <dbReference type="SAM" id="Phobius"/>
    </source>
</evidence>
<dbReference type="Pfam" id="PF07730">
    <property type="entry name" value="HisKA_3"/>
    <property type="match status" value="1"/>
</dbReference>
<dbReference type="Pfam" id="PF02518">
    <property type="entry name" value="HATPase_c"/>
    <property type="match status" value="1"/>
</dbReference>
<dbReference type="InterPro" id="IPR000014">
    <property type="entry name" value="PAS"/>
</dbReference>
<evidence type="ECO:0000259" key="5">
    <source>
        <dbReference type="PROSITE" id="PS50109"/>
    </source>
</evidence>
<dbReference type="SMART" id="SM00091">
    <property type="entry name" value="PAS"/>
    <property type="match status" value="1"/>
</dbReference>
<keyword evidence="2" id="KW-0418">Kinase</keyword>
<accession>A0ABU1BTX0</accession>
<name>A0ABU1BTX0_9BURK</name>
<dbReference type="Gene3D" id="1.20.5.1930">
    <property type="match status" value="1"/>
</dbReference>
<dbReference type="EMBL" id="JAUYVH010000021">
    <property type="protein sequence ID" value="MDQ9172349.1"/>
    <property type="molecule type" value="Genomic_DNA"/>
</dbReference>
<proteinExistence type="predicted"/>
<dbReference type="PANTHER" id="PTHR24421:SF59">
    <property type="entry name" value="OXYGEN SENSOR HISTIDINE KINASE NREB"/>
    <property type="match status" value="1"/>
</dbReference>
<evidence type="ECO:0000256" key="3">
    <source>
        <dbReference type="ARBA" id="ARBA00023012"/>
    </source>
</evidence>
<evidence type="ECO:0000313" key="8">
    <source>
        <dbReference type="EMBL" id="MDQ9172349.1"/>
    </source>
</evidence>
<keyword evidence="4" id="KW-1133">Transmembrane helix</keyword>
<dbReference type="PROSITE" id="PS50112">
    <property type="entry name" value="PAS"/>
    <property type="match status" value="1"/>
</dbReference>
<dbReference type="InterPro" id="IPR036890">
    <property type="entry name" value="HATPase_C_sf"/>
</dbReference>
<dbReference type="SMART" id="SM00387">
    <property type="entry name" value="HATPase_c"/>
    <property type="match status" value="1"/>
</dbReference>
<organism evidence="8 9">
    <name type="scientific">Keguizhuia sedimenti</name>
    <dbReference type="NCBI Taxonomy" id="3064264"/>
    <lineage>
        <taxon>Bacteria</taxon>
        <taxon>Pseudomonadati</taxon>
        <taxon>Pseudomonadota</taxon>
        <taxon>Betaproteobacteria</taxon>
        <taxon>Burkholderiales</taxon>
        <taxon>Oxalobacteraceae</taxon>
        <taxon>Keguizhuia</taxon>
    </lineage>
</organism>
<keyword evidence="9" id="KW-1185">Reference proteome</keyword>
<dbReference type="CDD" id="cd16917">
    <property type="entry name" value="HATPase_UhpB-NarQ-NarX-like"/>
    <property type="match status" value="1"/>
</dbReference>
<dbReference type="PROSITE" id="PS50109">
    <property type="entry name" value="HIS_KIN"/>
    <property type="match status" value="1"/>
</dbReference>
<dbReference type="PROSITE" id="PS50113">
    <property type="entry name" value="PAC"/>
    <property type="match status" value="1"/>
</dbReference>
<keyword evidence="4" id="KW-0812">Transmembrane</keyword>
<dbReference type="InterPro" id="IPR035965">
    <property type="entry name" value="PAS-like_dom_sf"/>
</dbReference>
<feature type="domain" description="Histidine kinase" evidence="5">
    <location>
        <begin position="304"/>
        <end position="495"/>
    </location>
</feature>
<dbReference type="InterPro" id="IPR050482">
    <property type="entry name" value="Sensor_HK_TwoCompSys"/>
</dbReference>
<dbReference type="SUPFAM" id="SSF55874">
    <property type="entry name" value="ATPase domain of HSP90 chaperone/DNA topoisomerase II/histidine kinase"/>
    <property type="match status" value="1"/>
</dbReference>
<dbReference type="CDD" id="cd00130">
    <property type="entry name" value="PAS"/>
    <property type="match status" value="1"/>
</dbReference>
<dbReference type="InterPro" id="IPR013656">
    <property type="entry name" value="PAS_4"/>
</dbReference>
<feature type="domain" description="PAC" evidence="7">
    <location>
        <begin position="216"/>
        <end position="267"/>
    </location>
</feature>
<dbReference type="Gene3D" id="3.30.450.20">
    <property type="entry name" value="PAS domain"/>
    <property type="match status" value="1"/>
</dbReference>
<feature type="transmembrane region" description="Helical" evidence="4">
    <location>
        <begin position="31"/>
        <end position="50"/>
    </location>
</feature>
<dbReference type="Gene3D" id="3.30.565.10">
    <property type="entry name" value="Histidine kinase-like ATPase, C-terminal domain"/>
    <property type="match status" value="1"/>
</dbReference>
<dbReference type="InterPro" id="IPR005467">
    <property type="entry name" value="His_kinase_dom"/>
</dbReference>
<sequence>SALAAAGLMGIPVIGYLYRAGGLVQMVSSSAVPLPEAILFIVLAIGLLCARPRHRLMRLWNSNTPGGHLLRDLLPKSLLLLVLLDLLVEGGARRGIYAQENVSSLVVLLTTVWLTVLFWRAASLLNREYDVRRKGEAALSETSALLHAVSDNTPDAIFVKDRTGRIIFANPATVSLLGKPVDQIVGHTSNEIYSDPADAQIVESSDRSVMETGKVVIVEETIRFPSGQRTIYSTKAPWTDEKGKILGLVGISVDITERKRMEDALKEHETQLEELVATRTAEVSELIGHLETTREEEKRKIARELHDDLGSALTALNMHLAILFQQMPEDPRLNDRSSQVKALLSTVTQTTRRIQASLRPDKLDIFGIKTAIAEQVLEFEDYTGISCSASLPDEDVAYAPQIEIALFRMAQEALNNVARHAKASHADVVLDDNDDCVTLTVRDNGIGMSATQAVQTATHGLRGMRERAGYLGGDVQIVSTPGKGTKIIITLPKHARENTVSTPECDREEEKRLA</sequence>
<dbReference type="Proteomes" id="UP001225596">
    <property type="component" value="Unassembled WGS sequence"/>
</dbReference>
<dbReference type="InterPro" id="IPR000700">
    <property type="entry name" value="PAS-assoc_C"/>
</dbReference>
<evidence type="ECO:0000259" key="6">
    <source>
        <dbReference type="PROSITE" id="PS50112"/>
    </source>
</evidence>
<evidence type="ECO:0000259" key="7">
    <source>
        <dbReference type="PROSITE" id="PS50113"/>
    </source>
</evidence>
<dbReference type="InterPro" id="IPR003594">
    <property type="entry name" value="HATPase_dom"/>
</dbReference>
<dbReference type="Pfam" id="PF08448">
    <property type="entry name" value="PAS_4"/>
    <property type="match status" value="1"/>
</dbReference>